<dbReference type="Proteomes" id="UP000760494">
    <property type="component" value="Unassembled WGS sequence"/>
</dbReference>
<comment type="caution">
    <text evidence="3">The sequence shown here is derived from an EMBL/GenBank/DDBJ whole genome shotgun (WGS) entry which is preliminary data.</text>
</comment>
<proteinExistence type="predicted"/>
<dbReference type="AlphaFoldDB" id="A0A9Q9U480"/>
<feature type="region of interest" description="Disordered" evidence="1">
    <location>
        <begin position="1007"/>
        <end position="1034"/>
    </location>
</feature>
<protein>
    <submittedName>
        <fullName evidence="3">Uncharacterized protein</fullName>
    </submittedName>
</protein>
<evidence type="ECO:0000256" key="1">
    <source>
        <dbReference type="SAM" id="MobiDB-lite"/>
    </source>
</evidence>
<reference evidence="3" key="1">
    <citation type="submission" date="2019-05" db="EMBL/GenBank/DDBJ databases">
        <authorList>
            <person name="Piombo E."/>
        </authorList>
    </citation>
    <scope>NUCLEOTIDE SEQUENCE</scope>
    <source>
        <strain evidence="3">C2S</strain>
    </source>
</reference>
<sequence>MSVNPTVSLQTLSAADGFLAGLIYLSVTKQAIAQNRAPGLFTPAFQSWRYLEGIWFNLQSVQNGMLEIVPGLGLQGIDYTLDSFVSPVLFFQTAVLSLRNTLIGRTPSTVGDIVALFCLSHVVFLHLRRSHDSVISGTELDIDQWGNAISRYDHRQAFASLIRALFPEITTALTPPNFVDPVTAEYHDAPYFMAMCQDAPFEPPSQEAIRIGDALQYSDATPNLFSLSSSRPRDQAAQNDRYIVIGETQLTGLRTDPHGPALVANFTLFLEQCGDLFQNLSGRWVTAKHQYSPLSVLNRARRQSNDVSSYLQRMLQEGSFQDPFSMGILSIVDTFVQLGYLRTPKDVQEYMIIVGKSATVQDISLFGDFADPFWGGLLDVPGSLLAPNFQMPDATPGAHPTVLDNLEPQLSTGDLRQSAVINILTSFIANCGDLMDILSGHGVTTKGPHSDVSLEVKNFTQALRRHESFGGPSARGILAIVDRFVGLDYYQSIDEIRDYIAIVAKEILPSGKPFAEVCKSVYSSVHTDMAKIPPVGRRQHAERPLDRKLWNPNTAVGAFMGDNNTYRDAISAVSGLLACLIYLETDPQMADPFVHDLCHHVDRYWERLGEISSSQTTPNLTALLKSFESSAQFYELAIFTFRNVLVGAEPDSLSAIFSLCSLSYIASCCLRNYDNFRDIEVWQNAIRDPQERGVFINLAGVVWPRVSLTPIDDALNSQMSTVIEPGSSTHQNATTQSLALEFDFLQDEWLFDGLFNAVCEPDVMPDSSVAIDVENLHRTPSTLEDLQESAIVSNLVYFLTECGDLLHVFSGRGVTAKDLYSCVAFTQGRSEAKNVVNACVQRLKNDYTCQNASTGGIMSIVERFVALGYLQTPEELRKYMLCVGRAVIPEDETLAEFCQTVRETTATVSGSLTPPRGGGRGRRLRELRLIPRRVIPCEMLYTQVALLAAATLVAGNAAPQPKITQRAVLPRDIIPDDIKSWAESKASAAGQDVDDWVKSHYSEAEQWASDKGGDAKTWAEGQASDARDKGSEIASRASTAFDGISSKVRTAVDEASASASAATNNDNAAATVGGGQAGVVAFLAAVGAAVFAFMA</sequence>
<keyword evidence="2" id="KW-0812">Transmembrane</keyword>
<gene>
    <name evidence="3" type="ORF">C2S_110</name>
</gene>
<dbReference type="EMBL" id="CABFJX010000001">
    <property type="protein sequence ID" value="VTT55219.1"/>
    <property type="molecule type" value="Genomic_DNA"/>
</dbReference>
<evidence type="ECO:0000313" key="4">
    <source>
        <dbReference type="Proteomes" id="UP000760494"/>
    </source>
</evidence>
<keyword evidence="2" id="KW-0472">Membrane</keyword>
<evidence type="ECO:0000313" key="3">
    <source>
        <dbReference type="EMBL" id="VTT55219.1"/>
    </source>
</evidence>
<accession>A0A9Q9U480</accession>
<keyword evidence="2" id="KW-1133">Transmembrane helix</keyword>
<name>A0A9Q9U480_FUSFU</name>
<organism evidence="3 4">
    <name type="scientific">Fusarium fujikuroi</name>
    <name type="common">Bakanae and foot rot disease fungus</name>
    <name type="synonym">Gibberella fujikuroi</name>
    <dbReference type="NCBI Taxonomy" id="5127"/>
    <lineage>
        <taxon>Eukaryota</taxon>
        <taxon>Fungi</taxon>
        <taxon>Dikarya</taxon>
        <taxon>Ascomycota</taxon>
        <taxon>Pezizomycotina</taxon>
        <taxon>Sordariomycetes</taxon>
        <taxon>Hypocreomycetidae</taxon>
        <taxon>Hypocreales</taxon>
        <taxon>Nectriaceae</taxon>
        <taxon>Fusarium</taxon>
        <taxon>Fusarium fujikuroi species complex</taxon>
    </lineage>
</organism>
<feature type="transmembrane region" description="Helical" evidence="2">
    <location>
        <begin position="1074"/>
        <end position="1094"/>
    </location>
</feature>
<evidence type="ECO:0000256" key="2">
    <source>
        <dbReference type="SAM" id="Phobius"/>
    </source>
</evidence>